<dbReference type="HOGENOM" id="CLU_713200_0_0_6"/>
<feature type="transmembrane region" description="Helical" evidence="1">
    <location>
        <begin position="246"/>
        <end position="269"/>
    </location>
</feature>
<feature type="transmembrane region" description="Helical" evidence="1">
    <location>
        <begin position="76"/>
        <end position="100"/>
    </location>
</feature>
<comment type="caution">
    <text evidence="3">The sequence shown here is derived from an EMBL/GenBank/DDBJ whole genome shotgun (WGS) entry which is preliminary data.</text>
</comment>
<dbReference type="InterPro" id="IPR045691">
    <property type="entry name" value="DUF6056"/>
</dbReference>
<keyword evidence="1" id="KW-0472">Membrane</keyword>
<feature type="transmembrane region" description="Helical" evidence="1">
    <location>
        <begin position="306"/>
        <end position="324"/>
    </location>
</feature>
<reference evidence="3" key="2">
    <citation type="submission" date="2020-02" db="EMBL/GenBank/DDBJ databases">
        <title>Using affinity propagation clustering for identifying bacterial clades and subclades with whole-genome sequences of Francisella tularensis.</title>
        <authorList>
            <person name="Homeier-Bachmann T."/>
            <person name="Abdel-Glil M.Y."/>
            <person name="Hackbart A."/>
            <person name="Hotzel H."/>
            <person name="Tomaso H."/>
        </authorList>
    </citation>
    <scope>NUCLEOTIDE SEQUENCE</scope>
    <source>
        <strain evidence="3">15T0085</strain>
        <strain evidence="2">17T1429</strain>
    </source>
</reference>
<gene>
    <name evidence="3" type="ORF">FWI86_00895</name>
    <name evidence="2" type="ORF">FWJ04_03860</name>
</gene>
<reference evidence="3" key="1">
    <citation type="submission" date="2019-08" db="EMBL/GenBank/DDBJ databases">
        <authorList>
            <person name="Busch A."/>
        </authorList>
    </citation>
    <scope>NUCLEOTIDE SEQUENCE</scope>
    <source>
        <strain evidence="3">15T0085</strain>
        <strain evidence="2">17T1429</strain>
    </source>
</reference>
<evidence type="ECO:0008006" key="4">
    <source>
        <dbReference type="Google" id="ProtNLM"/>
    </source>
</evidence>
<feature type="transmembrane region" description="Helical" evidence="1">
    <location>
        <begin position="136"/>
        <end position="153"/>
    </location>
</feature>
<dbReference type="Pfam" id="PF19528">
    <property type="entry name" value="DUF6056"/>
    <property type="match status" value="1"/>
</dbReference>
<dbReference type="RefSeq" id="WP_003015183.1">
    <property type="nucleotide sequence ID" value="NZ_AP023459.1"/>
</dbReference>
<keyword evidence="1" id="KW-0812">Transmembrane</keyword>
<dbReference type="KEGG" id="ftv:CH67_1029"/>
<proteinExistence type="predicted"/>
<feature type="transmembrane region" description="Helical" evidence="1">
    <location>
        <begin position="165"/>
        <end position="194"/>
    </location>
</feature>
<dbReference type="eggNOG" id="ENOG50328SX">
    <property type="taxonomic scope" value="Bacteria"/>
</dbReference>
<accession>A0A0B6DV52</accession>
<dbReference type="EMBL" id="JAAGJP010000003">
    <property type="protein sequence ID" value="NDS67716.1"/>
    <property type="molecule type" value="Genomic_DNA"/>
</dbReference>
<organism evidence="3">
    <name type="scientific">Francisella tularensis subsp. holarctica</name>
    <dbReference type="NCBI Taxonomy" id="119857"/>
    <lineage>
        <taxon>Bacteria</taxon>
        <taxon>Pseudomonadati</taxon>
        <taxon>Pseudomonadota</taxon>
        <taxon>Gammaproteobacteria</taxon>
        <taxon>Thiotrichales</taxon>
        <taxon>Francisellaceae</taxon>
        <taxon>Francisella</taxon>
    </lineage>
</organism>
<dbReference type="EMBL" id="JAAGKH010000021">
    <property type="protein sequence ID" value="NDR88825.1"/>
    <property type="molecule type" value="Genomic_DNA"/>
</dbReference>
<sequence length="423" mass="49974">MKVTFGRTIFILLIFLFFLYLNIFQPMSGDDLLRFNMDSLYNKSILNQLRLDYNSLTGRISAQILVHVFLNKSYPFLLYIFNLINSLIMTLFIIILYKIISIDKGEIFSKKFIVFFSIFMILFGLNNSISQILSKTIALQYFWGIALLIYFYYKCFTKNKFAPILSFITGLVIGLYNEAIFLVCFSIIFSYIIYQLIQHQRINKNIYFFLVPFILGGIVMFSAPGSYHITETRLHDSPFELLIKNFWKYIFMIFTEFELSPLFILAVLTVIKFENSKPKKIITILCLFLVWLTIYPICFQFTRRVALIYMFFYFSIISYYIYNYSSKINGILTKNYKIFCFGGLIIVGLFLYIFGKYHYYQIARLHKIQYYRNLGQQNISLEPIKFTGIQLIKVEDIHEDPNEYANTVFAKAYGFNKVTVSKS</sequence>
<feature type="transmembrane region" description="Helical" evidence="1">
    <location>
        <begin position="206"/>
        <end position="225"/>
    </location>
</feature>
<dbReference type="OMA" id="HELYLTY"/>
<dbReference type="KEGG" id="ftz:CH68_762"/>
<protein>
    <recommendedName>
        <fullName evidence="4">Glucosyl transferase GtrII family protein</fullName>
    </recommendedName>
</protein>
<feature type="transmembrane region" description="Helical" evidence="1">
    <location>
        <begin position="336"/>
        <end position="354"/>
    </location>
</feature>
<name>A0A0B6DV52_FRATU</name>
<evidence type="ECO:0000256" key="1">
    <source>
        <dbReference type="SAM" id="Phobius"/>
    </source>
</evidence>
<evidence type="ECO:0000313" key="3">
    <source>
        <dbReference type="EMBL" id="NDS67716.1"/>
    </source>
</evidence>
<evidence type="ECO:0000313" key="2">
    <source>
        <dbReference type="EMBL" id="NDR88825.1"/>
    </source>
</evidence>
<keyword evidence="1" id="KW-1133">Transmembrane helix</keyword>
<dbReference type="KEGG" id="ftc:DA46_2115"/>
<feature type="transmembrane region" description="Helical" evidence="1">
    <location>
        <begin position="281"/>
        <end position="299"/>
    </location>
</feature>
<feature type="transmembrane region" description="Helical" evidence="1">
    <location>
        <begin position="112"/>
        <end position="130"/>
    </location>
</feature>
<dbReference type="AlphaFoldDB" id="A0A0B6DV52"/>